<evidence type="ECO:0000256" key="1">
    <source>
        <dbReference type="ARBA" id="ARBA00004651"/>
    </source>
</evidence>
<protein>
    <submittedName>
        <fullName evidence="10">Polysaccharide export protein</fullName>
    </submittedName>
</protein>
<dbReference type="AlphaFoldDB" id="A0A9D1VMM7"/>
<evidence type="ECO:0000256" key="8">
    <source>
        <dbReference type="SAM" id="Phobius"/>
    </source>
</evidence>
<feature type="transmembrane region" description="Helical" evidence="8">
    <location>
        <begin position="180"/>
        <end position="200"/>
    </location>
</feature>
<evidence type="ECO:0000256" key="5">
    <source>
        <dbReference type="ARBA" id="ARBA00022989"/>
    </source>
</evidence>
<dbReference type="GO" id="GO:0005886">
    <property type="term" value="C:plasma membrane"/>
    <property type="evidence" value="ECO:0007669"/>
    <property type="project" value="UniProtKB-SubCell"/>
</dbReference>
<dbReference type="InterPro" id="IPR003856">
    <property type="entry name" value="LPS_length_determ_N"/>
</dbReference>
<evidence type="ECO:0000256" key="2">
    <source>
        <dbReference type="ARBA" id="ARBA00006683"/>
    </source>
</evidence>
<dbReference type="GO" id="GO:0004713">
    <property type="term" value="F:protein tyrosine kinase activity"/>
    <property type="evidence" value="ECO:0007669"/>
    <property type="project" value="TreeGrafter"/>
</dbReference>
<proteinExistence type="inferred from homology"/>
<dbReference type="Pfam" id="PF02706">
    <property type="entry name" value="Wzz"/>
    <property type="match status" value="1"/>
</dbReference>
<dbReference type="InterPro" id="IPR050445">
    <property type="entry name" value="Bact_polysacc_biosynth/exp"/>
</dbReference>
<feature type="region of interest" description="Disordered" evidence="7">
    <location>
        <begin position="227"/>
        <end position="247"/>
    </location>
</feature>
<dbReference type="EMBL" id="DXFG01000221">
    <property type="protein sequence ID" value="HIX38245.1"/>
    <property type="molecule type" value="Genomic_DNA"/>
</dbReference>
<comment type="similarity">
    <text evidence="2">Belongs to the CpsC/CapA family.</text>
</comment>
<feature type="transmembrane region" description="Helical" evidence="8">
    <location>
        <begin position="24"/>
        <end position="46"/>
    </location>
</feature>
<evidence type="ECO:0000256" key="7">
    <source>
        <dbReference type="SAM" id="MobiDB-lite"/>
    </source>
</evidence>
<dbReference type="PANTHER" id="PTHR32309:SF13">
    <property type="entry name" value="FERRIC ENTEROBACTIN TRANSPORT PROTEIN FEPE"/>
    <property type="match status" value="1"/>
</dbReference>
<accession>A0A9D1VMM7</accession>
<keyword evidence="5 8" id="KW-1133">Transmembrane helix</keyword>
<feature type="domain" description="Polysaccharide chain length determinant N-terminal" evidence="9">
    <location>
        <begin position="10"/>
        <end position="98"/>
    </location>
</feature>
<sequence>MENLREEEREIDLRELFFALRKRILWIIAAALLGGCIACAYTQIFITPTYTSTSSVLVISKETTLTSIADLQLGTELAHDYEILIKSTPVLEEVIDNLGLNMDKDILKQSITVENPADTRILNISVTNTDPEAAKEIVDQVAQISSEFVGDKMEVVPPKIIEEGEIPTVKTAPSVTRNTLLGLMAGIVVSAGLVVVLAVMNDTIKSEDDITRYLGISTLATVPDRKDYVGQKNKRGKKKAKGRGGKK</sequence>
<name>A0A9D1VMM7_9FIRM</name>
<evidence type="ECO:0000256" key="3">
    <source>
        <dbReference type="ARBA" id="ARBA00022475"/>
    </source>
</evidence>
<evidence type="ECO:0000259" key="9">
    <source>
        <dbReference type="Pfam" id="PF02706"/>
    </source>
</evidence>
<dbReference type="PANTHER" id="PTHR32309">
    <property type="entry name" value="TYROSINE-PROTEIN KINASE"/>
    <property type="match status" value="1"/>
</dbReference>
<comment type="subcellular location">
    <subcellularLocation>
        <location evidence="1">Cell membrane</location>
        <topology evidence="1">Multi-pass membrane protein</topology>
    </subcellularLocation>
</comment>
<evidence type="ECO:0000256" key="4">
    <source>
        <dbReference type="ARBA" id="ARBA00022692"/>
    </source>
</evidence>
<organism evidence="10 11">
    <name type="scientific">Candidatus Blautia pullistercoris</name>
    <dbReference type="NCBI Taxonomy" id="2838499"/>
    <lineage>
        <taxon>Bacteria</taxon>
        <taxon>Bacillati</taxon>
        <taxon>Bacillota</taxon>
        <taxon>Clostridia</taxon>
        <taxon>Lachnospirales</taxon>
        <taxon>Lachnospiraceae</taxon>
        <taxon>Blautia</taxon>
    </lineage>
</organism>
<reference evidence="10" key="2">
    <citation type="submission" date="2021-04" db="EMBL/GenBank/DDBJ databases">
        <authorList>
            <person name="Gilroy R."/>
        </authorList>
    </citation>
    <scope>NUCLEOTIDE SEQUENCE</scope>
    <source>
        <strain evidence="10">ChiHjej12B11-1927</strain>
    </source>
</reference>
<comment type="caution">
    <text evidence="10">The sequence shown here is derived from an EMBL/GenBank/DDBJ whole genome shotgun (WGS) entry which is preliminary data.</text>
</comment>
<evidence type="ECO:0000313" key="11">
    <source>
        <dbReference type="Proteomes" id="UP000824230"/>
    </source>
</evidence>
<gene>
    <name evidence="10" type="ORF">H9738_10320</name>
</gene>
<keyword evidence="4 8" id="KW-0812">Transmembrane</keyword>
<reference evidence="10" key="1">
    <citation type="journal article" date="2021" name="PeerJ">
        <title>Extensive microbial diversity within the chicken gut microbiome revealed by metagenomics and culture.</title>
        <authorList>
            <person name="Gilroy R."/>
            <person name="Ravi A."/>
            <person name="Getino M."/>
            <person name="Pursley I."/>
            <person name="Horton D.L."/>
            <person name="Alikhan N.F."/>
            <person name="Baker D."/>
            <person name="Gharbi K."/>
            <person name="Hall N."/>
            <person name="Watson M."/>
            <person name="Adriaenssens E.M."/>
            <person name="Foster-Nyarko E."/>
            <person name="Jarju S."/>
            <person name="Secka A."/>
            <person name="Antonio M."/>
            <person name="Oren A."/>
            <person name="Chaudhuri R.R."/>
            <person name="La Ragione R."/>
            <person name="Hildebrand F."/>
            <person name="Pallen M.J."/>
        </authorList>
    </citation>
    <scope>NUCLEOTIDE SEQUENCE</scope>
    <source>
        <strain evidence="10">ChiHjej12B11-1927</strain>
    </source>
</reference>
<evidence type="ECO:0000313" key="10">
    <source>
        <dbReference type="EMBL" id="HIX38245.1"/>
    </source>
</evidence>
<keyword evidence="3" id="KW-1003">Cell membrane</keyword>
<evidence type="ECO:0000256" key="6">
    <source>
        <dbReference type="ARBA" id="ARBA00023136"/>
    </source>
</evidence>
<feature type="compositionally biased region" description="Basic residues" evidence="7">
    <location>
        <begin position="232"/>
        <end position="247"/>
    </location>
</feature>
<dbReference type="Proteomes" id="UP000824230">
    <property type="component" value="Unassembled WGS sequence"/>
</dbReference>
<keyword evidence="6 8" id="KW-0472">Membrane</keyword>